<organism evidence="1 2">
    <name type="scientific">Caerostris darwini</name>
    <dbReference type="NCBI Taxonomy" id="1538125"/>
    <lineage>
        <taxon>Eukaryota</taxon>
        <taxon>Metazoa</taxon>
        <taxon>Ecdysozoa</taxon>
        <taxon>Arthropoda</taxon>
        <taxon>Chelicerata</taxon>
        <taxon>Arachnida</taxon>
        <taxon>Araneae</taxon>
        <taxon>Araneomorphae</taxon>
        <taxon>Entelegynae</taxon>
        <taxon>Araneoidea</taxon>
        <taxon>Araneidae</taxon>
        <taxon>Caerostris</taxon>
    </lineage>
</organism>
<proteinExistence type="predicted"/>
<dbReference type="Proteomes" id="UP001054837">
    <property type="component" value="Unassembled WGS sequence"/>
</dbReference>
<evidence type="ECO:0000313" key="1">
    <source>
        <dbReference type="EMBL" id="GIY30322.1"/>
    </source>
</evidence>
<dbReference type="EMBL" id="BPLQ01007472">
    <property type="protein sequence ID" value="GIY30322.1"/>
    <property type="molecule type" value="Genomic_DNA"/>
</dbReference>
<dbReference type="AlphaFoldDB" id="A0AAV4S9X7"/>
<gene>
    <name evidence="1" type="ORF">CDAR_529511</name>
</gene>
<reference evidence="1 2" key="1">
    <citation type="submission" date="2021-06" db="EMBL/GenBank/DDBJ databases">
        <title>Caerostris darwini draft genome.</title>
        <authorList>
            <person name="Kono N."/>
            <person name="Arakawa K."/>
        </authorList>
    </citation>
    <scope>NUCLEOTIDE SEQUENCE [LARGE SCALE GENOMIC DNA]</scope>
</reference>
<name>A0AAV4S9X7_9ARAC</name>
<sequence>MVDCPVPSNWWLSVPDERAAEFARGSGRLANSPDFSECARSFLAQGGCPDQSLLPHPLSRPPCDSFQPPTLKKEERCPSHWHRWERDHVSQMDILQ</sequence>
<evidence type="ECO:0000313" key="2">
    <source>
        <dbReference type="Proteomes" id="UP001054837"/>
    </source>
</evidence>
<keyword evidence="2" id="KW-1185">Reference proteome</keyword>
<protein>
    <submittedName>
        <fullName evidence="1">Uncharacterized protein</fullName>
    </submittedName>
</protein>
<comment type="caution">
    <text evidence="1">The sequence shown here is derived from an EMBL/GenBank/DDBJ whole genome shotgun (WGS) entry which is preliminary data.</text>
</comment>
<accession>A0AAV4S9X7</accession>